<organism evidence="1 2">
    <name type="scientific">Desulforamulus aeronauticus DSM 10349</name>
    <dbReference type="NCBI Taxonomy" id="1121421"/>
    <lineage>
        <taxon>Bacteria</taxon>
        <taxon>Bacillati</taxon>
        <taxon>Bacillota</taxon>
        <taxon>Clostridia</taxon>
        <taxon>Eubacteriales</taxon>
        <taxon>Peptococcaceae</taxon>
        <taxon>Desulforamulus</taxon>
    </lineage>
</organism>
<dbReference type="Gene3D" id="1.20.140.160">
    <property type="match status" value="1"/>
</dbReference>
<dbReference type="InterPro" id="IPR013324">
    <property type="entry name" value="RNA_pol_sigma_r3/r4-like"/>
</dbReference>
<dbReference type="OrthoDB" id="1706986at2"/>
<dbReference type="STRING" id="1121421.SAMN02745123_03618"/>
<name>A0A1M6WGD7_9FIRM</name>
<evidence type="ECO:0000313" key="2">
    <source>
        <dbReference type="Proteomes" id="UP000183997"/>
    </source>
</evidence>
<keyword evidence="2" id="KW-1185">Reference proteome</keyword>
<sequence>MAKHPFFEKVETLLKDYNSMWARVKNLEIDIEQLNAPILRETPEETIEALYFARSLENRSYSFGVVSDRTSNVAVTYRQDNEGINYDFASLRAQDKMMAEAERDNLVRVLKKIDNAIASLTEKEQQIIKSFYIQNLKWFEVAELVMYEERHCKRVRDKALNYMAKIILGFKDTA</sequence>
<dbReference type="EMBL" id="FRAR01000030">
    <property type="protein sequence ID" value="SHK92748.1"/>
    <property type="molecule type" value="Genomic_DNA"/>
</dbReference>
<proteinExistence type="predicted"/>
<accession>A0A1M6WGD7</accession>
<dbReference type="Proteomes" id="UP000183997">
    <property type="component" value="Unassembled WGS sequence"/>
</dbReference>
<dbReference type="AlphaFoldDB" id="A0A1M6WGD7"/>
<gene>
    <name evidence="1" type="ORF">SAMN02745123_03618</name>
</gene>
<dbReference type="RefSeq" id="WP_072917143.1">
    <property type="nucleotide sequence ID" value="NZ_FRAR01000030.1"/>
</dbReference>
<evidence type="ECO:0000313" key="1">
    <source>
        <dbReference type="EMBL" id="SHK92748.1"/>
    </source>
</evidence>
<reference evidence="2" key="1">
    <citation type="submission" date="2016-11" db="EMBL/GenBank/DDBJ databases">
        <authorList>
            <person name="Varghese N."/>
            <person name="Submissions S."/>
        </authorList>
    </citation>
    <scope>NUCLEOTIDE SEQUENCE [LARGE SCALE GENOMIC DNA]</scope>
    <source>
        <strain evidence="2">DSM 10349</strain>
    </source>
</reference>
<protein>
    <submittedName>
        <fullName evidence="1">Uncharacterized protein</fullName>
    </submittedName>
</protein>
<dbReference type="SUPFAM" id="SSF88659">
    <property type="entry name" value="Sigma3 and sigma4 domains of RNA polymerase sigma factors"/>
    <property type="match status" value="1"/>
</dbReference>